<keyword evidence="2" id="KW-1185">Reference proteome</keyword>
<comment type="caution">
    <text evidence="1">The sequence shown here is derived from an EMBL/GenBank/DDBJ whole genome shotgun (WGS) entry which is preliminary data.</text>
</comment>
<evidence type="ECO:0000313" key="2">
    <source>
        <dbReference type="Proteomes" id="UP001605036"/>
    </source>
</evidence>
<organism evidence="1 2">
    <name type="scientific">Riccia fluitans</name>
    <dbReference type="NCBI Taxonomy" id="41844"/>
    <lineage>
        <taxon>Eukaryota</taxon>
        <taxon>Viridiplantae</taxon>
        <taxon>Streptophyta</taxon>
        <taxon>Embryophyta</taxon>
        <taxon>Marchantiophyta</taxon>
        <taxon>Marchantiopsida</taxon>
        <taxon>Marchantiidae</taxon>
        <taxon>Marchantiales</taxon>
        <taxon>Ricciaceae</taxon>
        <taxon>Riccia</taxon>
    </lineage>
</organism>
<dbReference type="Proteomes" id="UP001605036">
    <property type="component" value="Unassembled WGS sequence"/>
</dbReference>
<dbReference type="EMBL" id="JBHFFA010000008">
    <property type="protein sequence ID" value="KAL2609968.1"/>
    <property type="molecule type" value="Genomic_DNA"/>
</dbReference>
<name>A0ABD1XLZ8_9MARC</name>
<evidence type="ECO:0000313" key="1">
    <source>
        <dbReference type="EMBL" id="KAL2609968.1"/>
    </source>
</evidence>
<accession>A0ABD1XLZ8</accession>
<protein>
    <submittedName>
        <fullName evidence="1">Uncharacterized protein</fullName>
    </submittedName>
</protein>
<proteinExistence type="predicted"/>
<dbReference type="AlphaFoldDB" id="A0ABD1XLZ8"/>
<gene>
    <name evidence="1" type="ORF">R1flu_028541</name>
</gene>
<sequence length="94" mass="10046">MTAEPGLNLDDGFHAAPSQVWQRAAGDVKVKSNRGLSKPGKVLRGRRGPGVWQDWTLTDLFGKTIFLSLVANTQIVGKGAVVGTVQPHTASRHS</sequence>
<reference evidence="1 2" key="1">
    <citation type="submission" date="2024-09" db="EMBL/GenBank/DDBJ databases">
        <title>Chromosome-scale assembly of Riccia fluitans.</title>
        <authorList>
            <person name="Paukszto L."/>
            <person name="Sawicki J."/>
            <person name="Karawczyk K."/>
            <person name="Piernik-Szablinska J."/>
            <person name="Szczecinska M."/>
            <person name="Mazdziarz M."/>
        </authorList>
    </citation>
    <scope>NUCLEOTIDE SEQUENCE [LARGE SCALE GENOMIC DNA]</scope>
    <source>
        <strain evidence="1">Rf_01</strain>
        <tissue evidence="1">Aerial parts of the thallus</tissue>
    </source>
</reference>